<keyword evidence="6 7" id="KW-0472">Membrane</keyword>
<comment type="similarity">
    <text evidence="2">Belongs to the peptidase S54 family.</text>
</comment>
<sequence>MYKHFTSSVDSLKAGRIWTLVTSAFSHSELSHIGFNMFTFYFMGRVVAEMLGARHFMRLYLFGAVTSSLGAVAWESYIGRYARGLGASGAIDAVLGFLACAAPRMTFMIYGFIPVPAWLAVGGFFAYDVYGTAADNRPGVGTAAHVSGIVTGILWFFFAL</sequence>
<dbReference type="InterPro" id="IPR035952">
    <property type="entry name" value="Rhomboid-like_sf"/>
</dbReference>
<keyword evidence="10" id="KW-1185">Reference proteome</keyword>
<feature type="transmembrane region" description="Helical" evidence="7">
    <location>
        <begin position="139"/>
        <end position="158"/>
    </location>
</feature>
<comment type="subcellular location">
    <subcellularLocation>
        <location evidence="1">Membrane</location>
        <topology evidence="1">Multi-pass membrane protein</topology>
    </subcellularLocation>
</comment>
<dbReference type="OrthoDB" id="418595at2759"/>
<comment type="caution">
    <text evidence="9">The sequence shown here is derived from an EMBL/GenBank/DDBJ whole genome shotgun (WGS) entry which is preliminary data.</text>
</comment>
<evidence type="ECO:0000256" key="2">
    <source>
        <dbReference type="ARBA" id="ARBA00009045"/>
    </source>
</evidence>
<keyword evidence="5 7" id="KW-1133">Transmembrane helix</keyword>
<accession>A0A550CU99</accession>
<feature type="transmembrane region" description="Helical" evidence="7">
    <location>
        <begin position="109"/>
        <end position="127"/>
    </location>
</feature>
<gene>
    <name evidence="9" type="ORF">BD626DRAFT_481480</name>
</gene>
<organism evidence="9 10">
    <name type="scientific">Schizophyllum amplum</name>
    <dbReference type="NCBI Taxonomy" id="97359"/>
    <lineage>
        <taxon>Eukaryota</taxon>
        <taxon>Fungi</taxon>
        <taxon>Dikarya</taxon>
        <taxon>Basidiomycota</taxon>
        <taxon>Agaricomycotina</taxon>
        <taxon>Agaricomycetes</taxon>
        <taxon>Agaricomycetidae</taxon>
        <taxon>Agaricales</taxon>
        <taxon>Schizophyllaceae</taxon>
        <taxon>Schizophyllum</taxon>
    </lineage>
</organism>
<evidence type="ECO:0000259" key="8">
    <source>
        <dbReference type="Pfam" id="PF01694"/>
    </source>
</evidence>
<dbReference type="AlphaFoldDB" id="A0A550CU99"/>
<dbReference type="PANTHER" id="PTHR43731">
    <property type="entry name" value="RHOMBOID PROTEASE"/>
    <property type="match status" value="1"/>
</dbReference>
<name>A0A550CU99_9AGAR</name>
<keyword evidence="3 7" id="KW-0812">Transmembrane</keyword>
<dbReference type="Proteomes" id="UP000320762">
    <property type="component" value="Unassembled WGS sequence"/>
</dbReference>
<dbReference type="EMBL" id="VDMD01000002">
    <property type="protein sequence ID" value="TRM68361.1"/>
    <property type="molecule type" value="Genomic_DNA"/>
</dbReference>
<evidence type="ECO:0000313" key="9">
    <source>
        <dbReference type="EMBL" id="TRM68361.1"/>
    </source>
</evidence>
<dbReference type="GO" id="GO:0016020">
    <property type="term" value="C:membrane"/>
    <property type="evidence" value="ECO:0007669"/>
    <property type="project" value="UniProtKB-SubCell"/>
</dbReference>
<dbReference type="InterPro" id="IPR050925">
    <property type="entry name" value="Rhomboid_protease_S54"/>
</dbReference>
<dbReference type="STRING" id="97359.A0A550CU99"/>
<dbReference type="Pfam" id="PF01694">
    <property type="entry name" value="Rhomboid"/>
    <property type="match status" value="1"/>
</dbReference>
<feature type="transmembrane region" description="Helical" evidence="7">
    <location>
        <begin position="59"/>
        <end position="78"/>
    </location>
</feature>
<reference evidence="9 10" key="1">
    <citation type="journal article" date="2019" name="New Phytol.">
        <title>Comparative genomics reveals unique wood-decay strategies and fruiting body development in the Schizophyllaceae.</title>
        <authorList>
            <person name="Almasi E."/>
            <person name="Sahu N."/>
            <person name="Krizsan K."/>
            <person name="Balint B."/>
            <person name="Kovacs G.M."/>
            <person name="Kiss B."/>
            <person name="Cseklye J."/>
            <person name="Drula E."/>
            <person name="Henrissat B."/>
            <person name="Nagy I."/>
            <person name="Chovatia M."/>
            <person name="Adam C."/>
            <person name="LaButti K."/>
            <person name="Lipzen A."/>
            <person name="Riley R."/>
            <person name="Grigoriev I.V."/>
            <person name="Nagy L.G."/>
        </authorList>
    </citation>
    <scope>NUCLEOTIDE SEQUENCE [LARGE SCALE GENOMIC DNA]</scope>
    <source>
        <strain evidence="9 10">NL-1724</strain>
    </source>
</reference>
<evidence type="ECO:0000256" key="5">
    <source>
        <dbReference type="ARBA" id="ARBA00022989"/>
    </source>
</evidence>
<protein>
    <recommendedName>
        <fullName evidence="8">Peptidase S54 rhomboid domain-containing protein</fullName>
    </recommendedName>
</protein>
<dbReference type="InterPro" id="IPR022764">
    <property type="entry name" value="Peptidase_S54_rhomboid_dom"/>
</dbReference>
<keyword evidence="4" id="KW-0378">Hydrolase</keyword>
<feature type="domain" description="Peptidase S54 rhomboid" evidence="8">
    <location>
        <begin position="15"/>
        <end position="158"/>
    </location>
</feature>
<evidence type="ECO:0000256" key="4">
    <source>
        <dbReference type="ARBA" id="ARBA00022801"/>
    </source>
</evidence>
<evidence type="ECO:0000256" key="6">
    <source>
        <dbReference type="ARBA" id="ARBA00023136"/>
    </source>
</evidence>
<dbReference type="GO" id="GO:0004252">
    <property type="term" value="F:serine-type endopeptidase activity"/>
    <property type="evidence" value="ECO:0007669"/>
    <property type="project" value="InterPro"/>
</dbReference>
<evidence type="ECO:0000313" key="10">
    <source>
        <dbReference type="Proteomes" id="UP000320762"/>
    </source>
</evidence>
<evidence type="ECO:0000256" key="7">
    <source>
        <dbReference type="SAM" id="Phobius"/>
    </source>
</evidence>
<evidence type="ECO:0000256" key="1">
    <source>
        <dbReference type="ARBA" id="ARBA00004141"/>
    </source>
</evidence>
<dbReference type="SUPFAM" id="SSF144091">
    <property type="entry name" value="Rhomboid-like"/>
    <property type="match status" value="1"/>
</dbReference>
<evidence type="ECO:0000256" key="3">
    <source>
        <dbReference type="ARBA" id="ARBA00022692"/>
    </source>
</evidence>
<dbReference type="Gene3D" id="1.20.1540.10">
    <property type="entry name" value="Rhomboid-like"/>
    <property type="match status" value="1"/>
</dbReference>
<proteinExistence type="inferred from homology"/>
<dbReference type="PANTHER" id="PTHR43731:SF14">
    <property type="entry name" value="PRESENILIN-ASSOCIATED RHOMBOID-LIKE PROTEIN, MITOCHONDRIAL"/>
    <property type="match status" value="1"/>
</dbReference>